<dbReference type="GO" id="GO:0005576">
    <property type="term" value="C:extracellular region"/>
    <property type="evidence" value="ECO:0007669"/>
    <property type="project" value="InterPro"/>
</dbReference>
<dbReference type="Gene3D" id="3.40.33.10">
    <property type="entry name" value="CAP"/>
    <property type="match status" value="1"/>
</dbReference>
<evidence type="ECO:0000256" key="1">
    <source>
        <dbReference type="SAM" id="MobiDB-lite"/>
    </source>
</evidence>
<protein>
    <submittedName>
        <fullName evidence="5">Probable pathogenesis-related protein CaO19.6200</fullName>
    </submittedName>
</protein>
<dbReference type="PROSITE" id="PS01009">
    <property type="entry name" value="CRISP_1"/>
    <property type="match status" value="1"/>
</dbReference>
<dbReference type="PANTHER" id="PTHR10334">
    <property type="entry name" value="CYSTEINE-RICH SECRETORY PROTEIN-RELATED"/>
    <property type="match status" value="1"/>
</dbReference>
<evidence type="ECO:0000256" key="2">
    <source>
        <dbReference type="SAM" id="Phobius"/>
    </source>
</evidence>
<proteinExistence type="predicted"/>
<dbReference type="Pfam" id="PF00188">
    <property type="entry name" value="CAP"/>
    <property type="match status" value="1"/>
</dbReference>
<evidence type="ECO:0000259" key="3">
    <source>
        <dbReference type="SMART" id="SM00198"/>
    </source>
</evidence>
<keyword evidence="4" id="KW-1185">Reference proteome</keyword>
<keyword evidence="2" id="KW-0812">Transmembrane</keyword>
<keyword evidence="2" id="KW-0472">Membrane</keyword>
<dbReference type="InterPro" id="IPR001283">
    <property type="entry name" value="CRISP-related"/>
</dbReference>
<dbReference type="KEGG" id="dzi:111306382"/>
<dbReference type="PROSITE" id="PS01010">
    <property type="entry name" value="CRISP_2"/>
    <property type="match status" value="1"/>
</dbReference>
<dbReference type="InterPro" id="IPR035940">
    <property type="entry name" value="CAP_sf"/>
</dbReference>
<dbReference type="OrthoDB" id="337038at2759"/>
<feature type="domain" description="SCP" evidence="3">
    <location>
        <begin position="265"/>
        <end position="397"/>
    </location>
</feature>
<dbReference type="CDD" id="cd05381">
    <property type="entry name" value="CAP_PR-1"/>
    <property type="match status" value="1"/>
</dbReference>
<feature type="compositionally biased region" description="Low complexity" evidence="1">
    <location>
        <begin position="227"/>
        <end position="239"/>
    </location>
</feature>
<dbReference type="InterPro" id="IPR014044">
    <property type="entry name" value="CAP_dom"/>
</dbReference>
<dbReference type="AlphaFoldDB" id="A0A6P6A4X1"/>
<dbReference type="PRINTS" id="PR00837">
    <property type="entry name" value="V5TPXLIKE"/>
</dbReference>
<dbReference type="FunFam" id="3.40.33.10:FF:000004">
    <property type="entry name" value="CAP, cysteine-rich secretory protein, antigen 5"/>
    <property type="match status" value="1"/>
</dbReference>
<dbReference type="Proteomes" id="UP000515121">
    <property type="component" value="Unplaced"/>
</dbReference>
<accession>A0A6P6A4X1</accession>
<feature type="region of interest" description="Disordered" evidence="1">
    <location>
        <begin position="398"/>
        <end position="419"/>
    </location>
</feature>
<evidence type="ECO:0000313" key="4">
    <source>
        <dbReference type="Proteomes" id="UP000515121"/>
    </source>
</evidence>
<gene>
    <name evidence="5" type="primary">LOC111306382</name>
</gene>
<feature type="compositionally biased region" description="Low complexity" evidence="1">
    <location>
        <begin position="145"/>
        <end position="175"/>
    </location>
</feature>
<dbReference type="GeneID" id="111306382"/>
<sequence length="419" mass="48029">MVNYKQKQKFAGNPVISFNRPCMTSLPHKSLPLISYEKNNQILQTMELPTTGTQIFTLFIFLFFQLFPFILTSPDLSDINPPQQLKSQQLQTPSQEPNSEEPQTPPQNSNSEEPQNPPQEPNHKLHNNPPQNPTAQHFQPKIPPKHNSQQPQNPPQKSNYKQTNNPPQNPKSQPKISRTPNPEEPQTPPQNYNSHQPQNPPKKPNYKQTNNPPQNPKISRKPNSEEPQTPSQKSNSQQPQNPPQNPKSQYFQPKIPRLLPHFRQSEQEQFLNAHNKARAHAGLSLFVWDETLASYARTWAKKRSSDCRMKHSNGPYGENIFWGGRDHWTPKDVVKLWVKEHKFYNRKTNACQPGKLCGHYTQIVWSDSIKVGCARAKCANGGIFVICSYDPPGNYANENPFKPNNNNNDTNNDNENIKQ</sequence>
<dbReference type="SUPFAM" id="SSF55797">
    <property type="entry name" value="PR-1-like"/>
    <property type="match status" value="1"/>
</dbReference>
<reference evidence="5" key="1">
    <citation type="submission" date="2025-08" db="UniProtKB">
        <authorList>
            <consortium name="RefSeq"/>
        </authorList>
    </citation>
    <scope>IDENTIFICATION</scope>
    <source>
        <tissue evidence="5">Fruit stalk</tissue>
    </source>
</reference>
<dbReference type="SMART" id="SM00198">
    <property type="entry name" value="SCP"/>
    <property type="match status" value="1"/>
</dbReference>
<feature type="compositionally biased region" description="Polar residues" evidence="1">
    <location>
        <begin position="80"/>
        <end position="102"/>
    </location>
</feature>
<name>A0A6P6A4X1_DURZI</name>
<evidence type="ECO:0000313" key="5">
    <source>
        <dbReference type="RefSeq" id="XP_022760004.1"/>
    </source>
</evidence>
<dbReference type="InterPro" id="IPR018244">
    <property type="entry name" value="Allrgn_V5/Tpx1_CS"/>
</dbReference>
<keyword evidence="2" id="KW-1133">Transmembrane helix</keyword>
<organism evidence="4 5">
    <name type="scientific">Durio zibethinus</name>
    <name type="common">Durian</name>
    <dbReference type="NCBI Taxonomy" id="66656"/>
    <lineage>
        <taxon>Eukaryota</taxon>
        <taxon>Viridiplantae</taxon>
        <taxon>Streptophyta</taxon>
        <taxon>Embryophyta</taxon>
        <taxon>Tracheophyta</taxon>
        <taxon>Spermatophyta</taxon>
        <taxon>Magnoliopsida</taxon>
        <taxon>eudicotyledons</taxon>
        <taxon>Gunneridae</taxon>
        <taxon>Pentapetalae</taxon>
        <taxon>rosids</taxon>
        <taxon>malvids</taxon>
        <taxon>Malvales</taxon>
        <taxon>Malvaceae</taxon>
        <taxon>Helicteroideae</taxon>
        <taxon>Durio</taxon>
    </lineage>
</organism>
<dbReference type="RefSeq" id="XP_022760004.1">
    <property type="nucleotide sequence ID" value="XM_022904269.1"/>
</dbReference>
<feature type="region of interest" description="Disordered" evidence="1">
    <location>
        <begin position="80"/>
        <end position="251"/>
    </location>
</feature>
<feature type="transmembrane region" description="Helical" evidence="2">
    <location>
        <begin position="55"/>
        <end position="71"/>
    </location>
</feature>